<keyword evidence="4 11" id="KW-0396">Initiation factor</keyword>
<evidence type="ECO:0000256" key="10">
    <source>
        <dbReference type="SAM" id="MobiDB-lite"/>
    </source>
</evidence>
<evidence type="ECO:0000256" key="4">
    <source>
        <dbReference type="ARBA" id="ARBA00022540"/>
    </source>
</evidence>
<dbReference type="STRING" id="2060906.A0A0H1B577"/>
<reference evidence="12" key="1">
    <citation type="journal article" date="2015" name="PLoS Genet.">
        <title>The dynamic genome and transcriptome of the human fungal pathogen Blastomyces and close relative Emmonsia.</title>
        <authorList>
            <person name="Munoz J.F."/>
            <person name="Gauthier G.M."/>
            <person name="Desjardins C.A."/>
            <person name="Gallo J.E."/>
            <person name="Holder J."/>
            <person name="Sullivan T.D."/>
            <person name="Marty A.J."/>
            <person name="Carmen J.C."/>
            <person name="Chen Z."/>
            <person name="Ding L."/>
            <person name="Gujja S."/>
            <person name="Magrini V."/>
            <person name="Misas E."/>
            <person name="Mitreva M."/>
            <person name="Priest M."/>
            <person name="Saif S."/>
            <person name="Whiston E.A."/>
            <person name="Young S."/>
            <person name="Zeng Q."/>
            <person name="Goldman W.E."/>
            <person name="Mardis E.R."/>
            <person name="Taylor J.W."/>
            <person name="McEwen J.G."/>
            <person name="Clay O.K."/>
            <person name="Klein B.S."/>
            <person name="Cuomo C.A."/>
        </authorList>
    </citation>
    <scope>NUCLEOTIDE SEQUENCE [LARGE SCALE GENOMIC DNA]</scope>
    <source>
        <strain evidence="12">UAMH 139</strain>
    </source>
</reference>
<dbReference type="InterPro" id="IPR037171">
    <property type="entry name" value="NagB/RpiA_transferase-like"/>
</dbReference>
<accession>A0A0H1B577</accession>
<evidence type="ECO:0000256" key="1">
    <source>
        <dbReference type="ARBA" id="ARBA00004514"/>
    </source>
</evidence>
<comment type="caution">
    <text evidence="11">The sequence shown here is derived from an EMBL/GenBank/DDBJ whole genome shotgun (WGS) entry which is preliminary data.</text>
</comment>
<keyword evidence="5" id="KW-0648">Protein biosynthesis</keyword>
<evidence type="ECO:0000313" key="11">
    <source>
        <dbReference type="EMBL" id="KLJ06157.1"/>
    </source>
</evidence>
<dbReference type="SUPFAM" id="SSF100950">
    <property type="entry name" value="NagB/RpiA/CoA transferase-like"/>
    <property type="match status" value="1"/>
</dbReference>
<organism evidence="11 12">
    <name type="scientific">Blastomyces silverae</name>
    <dbReference type="NCBI Taxonomy" id="2060906"/>
    <lineage>
        <taxon>Eukaryota</taxon>
        <taxon>Fungi</taxon>
        <taxon>Dikarya</taxon>
        <taxon>Ascomycota</taxon>
        <taxon>Pezizomycotina</taxon>
        <taxon>Eurotiomycetes</taxon>
        <taxon>Eurotiomycetidae</taxon>
        <taxon>Onygenales</taxon>
        <taxon>Ajellomycetaceae</taxon>
        <taxon>Blastomyces</taxon>
    </lineage>
</organism>
<sequence length="653" mass="69163">MLPPPVWYSRCRRWVRNKISRRPQRSTPSPSMTQSFAKKSTSNNSLPLPQHPPPAQPTAPISTIMDPPPNPAKEADISTQNTTPKAPSKPNRPGSEVPAPTTTTTPPTTTTTTTTNAKVNGAPQAATPAPATTATSTTGTTPVVSKQDNTNPPTDSTPKLSGAELKKRAKAEKAERRAKEKAEREQASGAVSGSGIGSAKQQINQPLSKKGVPGSQAQKNAEVSGSGGKGQKQSGAGGGAGGGRHGSITHINTAELTRRKKREEEGMGVGKTVAVFSHLSLQKRRGTIAGAGKEIHPAILALGLQMRDYVICGSSARCVAMLLCFKRVIESYSTPIGTSLARHLMTHLSHQISYLSSCRPLSISQGNAIRAIKLAISAVDPSCPESEAKESLCDFIDGFIREKITVADQVIANSAAQKVNDGDVILCYGGSNIVQQTLLTAHGQGKKFRVSIIDSRPLFEGKKLARTLANAGLQVQYSLVHAISHAVKEATKVFLGAHSMTSNGRLFSRVGTALVAMSAKERAGGTNIPVIVCCETVKFTDKVALDSIVLNEMADADELAASEPSHQITHPPPPLPTKTTKSGAATNQDTESMADTVVDPNNPLQHWKEKPGLQLLNIMYDVTPAEYIDMVITEMGSLPPSAVPIVHRMSTNS</sequence>
<dbReference type="PANTHER" id="PTHR10233:SF14">
    <property type="entry name" value="TRANSLATION INITIATION FACTOR EIF-2B SUBUNIT DELTA"/>
    <property type="match status" value="1"/>
</dbReference>
<comment type="subunit">
    <text evidence="8">Component of the translation initiation factor 2B (eIF2B) complex which is a heterodecamer of two sets of five different subunits: alpha, beta, gamma, delta and epsilon. Subunits alpha, beta and delta comprise a regulatory subcomplex and subunits epsilon and gamma comprise a catalytic subcomplex. Within the complex, the hexameric regulatory complex resides at the center, with the two heterodimeric catalytic subcomplexes bound on opposite sides.</text>
</comment>
<gene>
    <name evidence="11" type="ORF">EMPG_10411</name>
</gene>
<dbReference type="InterPro" id="IPR000649">
    <property type="entry name" value="IF-2B-related"/>
</dbReference>
<feature type="compositionally biased region" description="Polar residues" evidence="10">
    <location>
        <begin position="143"/>
        <end position="159"/>
    </location>
</feature>
<evidence type="ECO:0000256" key="5">
    <source>
        <dbReference type="ARBA" id="ARBA00022917"/>
    </source>
</evidence>
<evidence type="ECO:0000256" key="6">
    <source>
        <dbReference type="ARBA" id="ARBA00044147"/>
    </source>
</evidence>
<dbReference type="Proteomes" id="UP000053573">
    <property type="component" value="Unassembled WGS sequence"/>
</dbReference>
<proteinExistence type="inferred from homology"/>
<feature type="region of interest" description="Disordered" evidence="10">
    <location>
        <begin position="15"/>
        <end position="266"/>
    </location>
</feature>
<keyword evidence="3" id="KW-0963">Cytoplasm</keyword>
<feature type="compositionally biased region" description="Low complexity" evidence="10">
    <location>
        <begin position="100"/>
        <end position="115"/>
    </location>
</feature>
<dbReference type="GO" id="GO:0003743">
    <property type="term" value="F:translation initiation factor activity"/>
    <property type="evidence" value="ECO:0007669"/>
    <property type="project" value="UniProtKB-KW"/>
</dbReference>
<evidence type="ECO:0000256" key="9">
    <source>
        <dbReference type="RuleBase" id="RU003814"/>
    </source>
</evidence>
<dbReference type="Gene3D" id="3.40.50.10470">
    <property type="entry name" value="Translation initiation factor eif-2b, domain 2"/>
    <property type="match status" value="1"/>
</dbReference>
<feature type="region of interest" description="Disordered" evidence="10">
    <location>
        <begin position="559"/>
        <end position="588"/>
    </location>
</feature>
<comment type="similarity">
    <text evidence="2 9">Belongs to the eIF-2B alpha/beta/delta subunits family.</text>
</comment>
<dbReference type="EMBL" id="LDEV01003276">
    <property type="protein sequence ID" value="KLJ06157.1"/>
    <property type="molecule type" value="Genomic_DNA"/>
</dbReference>
<feature type="compositionally biased region" description="Low complexity" evidence="10">
    <location>
        <begin position="187"/>
        <end position="199"/>
    </location>
</feature>
<comment type="subcellular location">
    <subcellularLocation>
        <location evidence="1">Cytoplasm</location>
        <location evidence="1">Cytosol</location>
    </subcellularLocation>
</comment>
<feature type="compositionally biased region" description="Basic and acidic residues" evidence="10">
    <location>
        <begin position="171"/>
        <end position="186"/>
    </location>
</feature>
<evidence type="ECO:0000256" key="8">
    <source>
        <dbReference type="ARBA" id="ARBA00046432"/>
    </source>
</evidence>
<evidence type="ECO:0000256" key="3">
    <source>
        <dbReference type="ARBA" id="ARBA00022490"/>
    </source>
</evidence>
<protein>
    <recommendedName>
        <fullName evidence="6">Translation initiation factor eIF2B subunit delta</fullName>
    </recommendedName>
    <alternativeName>
        <fullName evidence="7">eIF2B GDP-GTP exchange factor subunit delta</fullName>
    </alternativeName>
</protein>
<evidence type="ECO:0000256" key="2">
    <source>
        <dbReference type="ARBA" id="ARBA00007251"/>
    </source>
</evidence>
<feature type="compositionally biased region" description="Low complexity" evidence="10">
    <location>
        <begin position="25"/>
        <end position="35"/>
    </location>
</feature>
<dbReference type="AlphaFoldDB" id="A0A0H1B577"/>
<evidence type="ECO:0000313" key="12">
    <source>
        <dbReference type="Proteomes" id="UP000053573"/>
    </source>
</evidence>
<dbReference type="PANTHER" id="PTHR10233">
    <property type="entry name" value="TRANSLATION INITIATION FACTOR EIF-2B"/>
    <property type="match status" value="1"/>
</dbReference>
<feature type="compositionally biased region" description="Low complexity" evidence="10">
    <location>
        <begin position="122"/>
        <end position="142"/>
    </location>
</feature>
<dbReference type="Pfam" id="PF01008">
    <property type="entry name" value="IF-2B"/>
    <property type="match status" value="1"/>
</dbReference>
<name>A0A0H1B577_9EURO</name>
<dbReference type="InterPro" id="IPR042529">
    <property type="entry name" value="IF_2B-like_C"/>
</dbReference>
<dbReference type="OrthoDB" id="10254737at2759"/>
<keyword evidence="12" id="KW-1185">Reference proteome</keyword>
<dbReference type="GO" id="GO:0005829">
    <property type="term" value="C:cytosol"/>
    <property type="evidence" value="ECO:0007669"/>
    <property type="project" value="UniProtKB-SubCell"/>
</dbReference>
<evidence type="ECO:0000256" key="7">
    <source>
        <dbReference type="ARBA" id="ARBA00044356"/>
    </source>
</evidence>
<feature type="compositionally biased region" description="Gly residues" evidence="10">
    <location>
        <begin position="225"/>
        <end position="245"/>
    </location>
</feature>
<feature type="compositionally biased region" description="Basic residues" evidence="10">
    <location>
        <begin position="15"/>
        <end position="24"/>
    </location>
</feature>